<protein>
    <submittedName>
        <fullName evidence="10">L,D-transpeptidase-like protein</fullName>
    </submittedName>
</protein>
<keyword evidence="11" id="KW-1185">Reference proteome</keyword>
<keyword evidence="8" id="KW-0732">Signal</keyword>
<evidence type="ECO:0000313" key="10">
    <source>
        <dbReference type="EMBL" id="PRX06636.1"/>
    </source>
</evidence>
<dbReference type="PANTHER" id="PTHR30582">
    <property type="entry name" value="L,D-TRANSPEPTIDASE"/>
    <property type="match status" value="1"/>
</dbReference>
<dbReference type="Pfam" id="PF01471">
    <property type="entry name" value="PG_binding_1"/>
    <property type="match status" value="1"/>
</dbReference>
<evidence type="ECO:0000256" key="3">
    <source>
        <dbReference type="ARBA" id="ARBA00022960"/>
    </source>
</evidence>
<dbReference type="RefSeq" id="WP_106331000.1">
    <property type="nucleotide sequence ID" value="NZ_BOMO01000185.1"/>
</dbReference>
<dbReference type="InterPro" id="IPR005490">
    <property type="entry name" value="LD_TPept_cat_dom"/>
</dbReference>
<evidence type="ECO:0000256" key="6">
    <source>
        <dbReference type="PROSITE-ProRule" id="PRU01373"/>
    </source>
</evidence>
<dbReference type="Gene3D" id="2.40.440.10">
    <property type="entry name" value="L,D-transpeptidase catalytic domain-like"/>
    <property type="match status" value="1"/>
</dbReference>
<keyword evidence="2" id="KW-0808">Transferase</keyword>
<feature type="signal peptide" evidence="8">
    <location>
        <begin position="1"/>
        <end position="19"/>
    </location>
</feature>
<feature type="chain" id="PRO_5038859709" evidence="8">
    <location>
        <begin position="20"/>
        <end position="260"/>
    </location>
</feature>
<dbReference type="GO" id="GO:0005576">
    <property type="term" value="C:extracellular region"/>
    <property type="evidence" value="ECO:0007669"/>
    <property type="project" value="TreeGrafter"/>
</dbReference>
<dbReference type="EMBL" id="PVMZ01000043">
    <property type="protein sequence ID" value="PRX06636.1"/>
    <property type="molecule type" value="Genomic_DNA"/>
</dbReference>
<feature type="domain" description="L,D-TPase catalytic" evidence="9">
    <location>
        <begin position="141"/>
        <end position="260"/>
    </location>
</feature>
<dbReference type="InterPro" id="IPR002477">
    <property type="entry name" value="Peptidoglycan-bd-like"/>
</dbReference>
<evidence type="ECO:0000313" key="11">
    <source>
        <dbReference type="Proteomes" id="UP000239415"/>
    </source>
</evidence>
<keyword evidence="5 6" id="KW-0961">Cell wall biogenesis/degradation</keyword>
<name>A0A2T0JGD3_9ACTN</name>
<dbReference type="SUPFAM" id="SSF47090">
    <property type="entry name" value="PGBD-like"/>
    <property type="match status" value="1"/>
</dbReference>
<comment type="pathway">
    <text evidence="1 6">Cell wall biogenesis; peptidoglycan biosynthesis.</text>
</comment>
<sequence length="260" mass="27706">MRRALATAIAAVVALTLAAGCETDTPTAKEPAPTVSAPASQPAPAPTVSATPNTPAPLSPTPRRKLKAGAKGPDVLAVQQRLTELGYWNGKADGKFGDTTRQAVYALQKAAGISRDGSVGPKTFKALDNGVRPKARSTSGTLIEIDLKKQLLLLVTDGQVTRTFNTSTGSNEYYQQEGETYLADTPRGKFKVGRQIDGWRNAPLGLLWRPKYFNGGIAVHGAPSVPPYPASHGCARVSVAAMNWLWKNDAIPLKTKVWVY</sequence>
<evidence type="ECO:0000256" key="5">
    <source>
        <dbReference type="ARBA" id="ARBA00023316"/>
    </source>
</evidence>
<evidence type="ECO:0000259" key="9">
    <source>
        <dbReference type="PROSITE" id="PS52029"/>
    </source>
</evidence>
<keyword evidence="4 6" id="KW-0573">Peptidoglycan synthesis</keyword>
<dbReference type="InterPro" id="IPR036365">
    <property type="entry name" value="PGBD-like_sf"/>
</dbReference>
<evidence type="ECO:0000256" key="2">
    <source>
        <dbReference type="ARBA" id="ARBA00022679"/>
    </source>
</evidence>
<reference evidence="10 11" key="1">
    <citation type="submission" date="2018-03" db="EMBL/GenBank/DDBJ databases">
        <title>Genomic Encyclopedia of Archaeal and Bacterial Type Strains, Phase II (KMG-II): from individual species to whole genera.</title>
        <authorList>
            <person name="Goeker M."/>
        </authorList>
    </citation>
    <scope>NUCLEOTIDE SEQUENCE [LARGE SCALE GENOMIC DNA]</scope>
    <source>
        <strain evidence="10 11">DSM 43146</strain>
    </source>
</reference>
<evidence type="ECO:0000256" key="4">
    <source>
        <dbReference type="ARBA" id="ARBA00022984"/>
    </source>
</evidence>
<feature type="active site" description="Nucleophile" evidence="6">
    <location>
        <position position="234"/>
    </location>
</feature>
<feature type="compositionally biased region" description="Low complexity" evidence="7">
    <location>
        <begin position="31"/>
        <end position="53"/>
    </location>
</feature>
<dbReference type="GO" id="GO:0016740">
    <property type="term" value="F:transferase activity"/>
    <property type="evidence" value="ECO:0007669"/>
    <property type="project" value="UniProtKB-KW"/>
</dbReference>
<feature type="active site" description="Proton donor/acceptor" evidence="6">
    <location>
        <position position="220"/>
    </location>
</feature>
<dbReference type="SUPFAM" id="SSF141523">
    <property type="entry name" value="L,D-transpeptidase catalytic domain-like"/>
    <property type="match status" value="1"/>
</dbReference>
<dbReference type="GO" id="GO:0071972">
    <property type="term" value="F:peptidoglycan L,D-transpeptidase activity"/>
    <property type="evidence" value="ECO:0007669"/>
    <property type="project" value="TreeGrafter"/>
</dbReference>
<dbReference type="Pfam" id="PF03734">
    <property type="entry name" value="YkuD"/>
    <property type="match status" value="1"/>
</dbReference>
<dbReference type="AlphaFoldDB" id="A0A2T0JGD3"/>
<keyword evidence="3 6" id="KW-0133">Cell shape</keyword>
<dbReference type="GO" id="GO:0008360">
    <property type="term" value="P:regulation of cell shape"/>
    <property type="evidence" value="ECO:0007669"/>
    <property type="project" value="UniProtKB-UniRule"/>
</dbReference>
<dbReference type="Proteomes" id="UP000239415">
    <property type="component" value="Unassembled WGS sequence"/>
</dbReference>
<dbReference type="Gene3D" id="1.10.101.10">
    <property type="entry name" value="PGBD-like superfamily/PGBD"/>
    <property type="match status" value="1"/>
</dbReference>
<dbReference type="InterPro" id="IPR036366">
    <property type="entry name" value="PGBDSf"/>
</dbReference>
<comment type="caution">
    <text evidence="10">The sequence shown here is derived from an EMBL/GenBank/DDBJ whole genome shotgun (WGS) entry which is preliminary data.</text>
</comment>
<proteinExistence type="predicted"/>
<dbReference type="InterPro" id="IPR050979">
    <property type="entry name" value="LD-transpeptidase"/>
</dbReference>
<evidence type="ECO:0000256" key="7">
    <source>
        <dbReference type="SAM" id="MobiDB-lite"/>
    </source>
</evidence>
<gene>
    <name evidence="10" type="ORF">CLV67_14315</name>
</gene>
<evidence type="ECO:0000256" key="8">
    <source>
        <dbReference type="SAM" id="SignalP"/>
    </source>
</evidence>
<dbReference type="GO" id="GO:0071555">
    <property type="term" value="P:cell wall organization"/>
    <property type="evidence" value="ECO:0007669"/>
    <property type="project" value="UniProtKB-UniRule"/>
</dbReference>
<organism evidence="10 11">
    <name type="scientific">Actinoplanes italicus</name>
    <dbReference type="NCBI Taxonomy" id="113567"/>
    <lineage>
        <taxon>Bacteria</taxon>
        <taxon>Bacillati</taxon>
        <taxon>Actinomycetota</taxon>
        <taxon>Actinomycetes</taxon>
        <taxon>Micromonosporales</taxon>
        <taxon>Micromonosporaceae</taxon>
        <taxon>Actinoplanes</taxon>
    </lineage>
</organism>
<dbReference type="GO" id="GO:0018104">
    <property type="term" value="P:peptidoglycan-protein cross-linking"/>
    <property type="evidence" value="ECO:0007669"/>
    <property type="project" value="TreeGrafter"/>
</dbReference>
<dbReference type="OrthoDB" id="9810670at2"/>
<dbReference type="InterPro" id="IPR038063">
    <property type="entry name" value="Transpep_catalytic_dom"/>
</dbReference>
<accession>A0A2T0JGD3</accession>
<dbReference type="PROSITE" id="PS51257">
    <property type="entry name" value="PROKAR_LIPOPROTEIN"/>
    <property type="match status" value="1"/>
</dbReference>
<dbReference type="PANTHER" id="PTHR30582:SF2">
    <property type="entry name" value="L,D-TRANSPEPTIDASE YCIB-RELATED"/>
    <property type="match status" value="1"/>
</dbReference>
<evidence type="ECO:0000256" key="1">
    <source>
        <dbReference type="ARBA" id="ARBA00004752"/>
    </source>
</evidence>
<dbReference type="UniPathway" id="UPA00219"/>
<dbReference type="CDD" id="cd16913">
    <property type="entry name" value="YkuD_like"/>
    <property type="match status" value="1"/>
</dbReference>
<feature type="region of interest" description="Disordered" evidence="7">
    <location>
        <begin position="24"/>
        <end position="73"/>
    </location>
</feature>
<dbReference type="PROSITE" id="PS52029">
    <property type="entry name" value="LD_TPASE"/>
    <property type="match status" value="1"/>
</dbReference>